<evidence type="ECO:0000313" key="1">
    <source>
        <dbReference type="EnsemblMetazoa" id="G24530.1:cds"/>
    </source>
</evidence>
<evidence type="ECO:0008006" key="3">
    <source>
        <dbReference type="Google" id="ProtNLM"/>
    </source>
</evidence>
<protein>
    <recommendedName>
        <fullName evidence="3">C-type lectin domain-containing protein</fullName>
    </recommendedName>
</protein>
<accession>A0A8W8KMF7</accession>
<dbReference type="InterPro" id="IPR016187">
    <property type="entry name" value="CTDL_fold"/>
</dbReference>
<organism evidence="1 2">
    <name type="scientific">Magallana gigas</name>
    <name type="common">Pacific oyster</name>
    <name type="synonym">Crassostrea gigas</name>
    <dbReference type="NCBI Taxonomy" id="29159"/>
    <lineage>
        <taxon>Eukaryota</taxon>
        <taxon>Metazoa</taxon>
        <taxon>Spiralia</taxon>
        <taxon>Lophotrochozoa</taxon>
        <taxon>Mollusca</taxon>
        <taxon>Bivalvia</taxon>
        <taxon>Autobranchia</taxon>
        <taxon>Pteriomorphia</taxon>
        <taxon>Ostreida</taxon>
        <taxon>Ostreoidea</taxon>
        <taxon>Ostreidae</taxon>
        <taxon>Magallana</taxon>
    </lineage>
</organism>
<keyword evidence="2" id="KW-1185">Reference proteome</keyword>
<evidence type="ECO:0000313" key="2">
    <source>
        <dbReference type="Proteomes" id="UP000005408"/>
    </source>
</evidence>
<dbReference type="Proteomes" id="UP000005408">
    <property type="component" value="Unassembled WGS sequence"/>
</dbReference>
<sequence>MDWFSYGNKLQVTFIVAFELVKVKMKCFGIKLFVLILCFKKAESGFFFGSSLLNWESARDDCQTRGKRLACLRNVTMYNAAKSYLQNTIGR</sequence>
<proteinExistence type="predicted"/>
<name>A0A8W8KMF7_MAGGI</name>
<dbReference type="AlphaFoldDB" id="A0A8W8KMF7"/>
<reference evidence="1" key="1">
    <citation type="submission" date="2022-08" db="UniProtKB">
        <authorList>
            <consortium name="EnsemblMetazoa"/>
        </authorList>
    </citation>
    <scope>IDENTIFICATION</scope>
    <source>
        <strain evidence="1">05x7-T-G4-1.051#20</strain>
    </source>
</reference>
<dbReference type="EnsemblMetazoa" id="G24530.1">
    <property type="protein sequence ID" value="G24530.1:cds"/>
    <property type="gene ID" value="G24530"/>
</dbReference>
<dbReference type="SUPFAM" id="SSF56436">
    <property type="entry name" value="C-type lectin-like"/>
    <property type="match status" value="1"/>
</dbReference>